<comment type="caution">
    <text evidence="1">The sequence shown here is derived from an EMBL/GenBank/DDBJ whole genome shotgun (WGS) entry which is preliminary data.</text>
</comment>
<sequence length="721" mass="81921">MTIPKFSKVRNSNISRPSIPFSPFSKDNLGIEIDINPVENSQKLNMQFPLPSQAKFYREKPPLLLKYFLSHENTGSIMEYLTEVGWATSISTGTSDKNIDFSIFNILIELTPLGLENKYTILQLILEYVKVIKEKGITKKYFDEIASINEIKFRFQERMDPSTYTSDLASATRSPIPLSETLSSQSLVTRFDPELAQKMLGCISKDNLRLSVVAKILDAQLKEPWYGTKYSIKKLPQLKPTGIKLQLSPPNTYIPNNFDLVDTNPQIQMLHNNSQGTLWYSGSPSKTPKVNICILLKNNKASRSPDLKVKMDLMAGIVKMKLKTFAYNPQLAGLSYNIVSTANGLVLTFSGYSQKIEEFTLKVLNHIKNVEISESSFKLYKDIYLQDNINAQFNDPVKLAMQRISVALVENEWAKETLLSSLAPISHAQLSKFTKHLLSSAKMEMLVIGNMDQGSAKCIMEASQDVLQLKLPSNVFLHPPRSVVLPRGNFVTQMILKNKEEANSAIVFYLETYAYHDLIARVSTRLLAQMLSAFAKEQLRTQEQLGYTAEAQMAEINSRGGLVIFIRSERHPVYLESRIEAMLEKFYRLVEAMPKKEFHQYRNTIRSSILEKQHNLQETTVFYWETISSGFYDFSQDNATVATLNRITKEKILSMIKNKLVRGVSSCRKLSAHTVSQKAKPTKDSKFTLKDCGVLVKNITSWRQRQRLAPYASPVKDNCIQ</sequence>
<protein>
    <submittedName>
        <fullName evidence="1">Metalloprotease</fullName>
        <ecNumber evidence="1">3.4.24.56</ecNumber>
    </submittedName>
</protein>
<dbReference type="EC" id="3.4.24.56" evidence="1"/>
<keyword evidence="1" id="KW-0378">Hydrolase</keyword>
<evidence type="ECO:0000313" key="2">
    <source>
        <dbReference type="Proteomes" id="UP001165960"/>
    </source>
</evidence>
<name>A0ACC2RRX7_9FUNG</name>
<keyword evidence="1" id="KW-0645">Protease</keyword>
<keyword evidence="2" id="KW-1185">Reference proteome</keyword>
<accession>A0ACC2RRX7</accession>
<organism evidence="1 2">
    <name type="scientific">Entomophthora muscae</name>
    <dbReference type="NCBI Taxonomy" id="34485"/>
    <lineage>
        <taxon>Eukaryota</taxon>
        <taxon>Fungi</taxon>
        <taxon>Fungi incertae sedis</taxon>
        <taxon>Zoopagomycota</taxon>
        <taxon>Entomophthoromycotina</taxon>
        <taxon>Entomophthoromycetes</taxon>
        <taxon>Entomophthorales</taxon>
        <taxon>Entomophthoraceae</taxon>
        <taxon>Entomophthora</taxon>
    </lineage>
</organism>
<proteinExistence type="predicted"/>
<keyword evidence="1" id="KW-0482">Metalloprotease</keyword>
<dbReference type="EMBL" id="QTSX02006592">
    <property type="protein sequence ID" value="KAJ9052852.1"/>
    <property type="molecule type" value="Genomic_DNA"/>
</dbReference>
<gene>
    <name evidence="1" type="primary">STE23_67</name>
    <name evidence="1" type="ORF">DSO57_1030003</name>
</gene>
<evidence type="ECO:0000313" key="1">
    <source>
        <dbReference type="EMBL" id="KAJ9052852.1"/>
    </source>
</evidence>
<dbReference type="Proteomes" id="UP001165960">
    <property type="component" value="Unassembled WGS sequence"/>
</dbReference>
<reference evidence="1" key="1">
    <citation type="submission" date="2022-04" db="EMBL/GenBank/DDBJ databases">
        <title>Genome of the entomopathogenic fungus Entomophthora muscae.</title>
        <authorList>
            <person name="Elya C."/>
            <person name="Lovett B.R."/>
            <person name="Lee E."/>
            <person name="Macias A.M."/>
            <person name="Hajek A.E."/>
            <person name="De Bivort B.L."/>
            <person name="Kasson M.T."/>
            <person name="De Fine Licht H.H."/>
            <person name="Stajich J.E."/>
        </authorList>
    </citation>
    <scope>NUCLEOTIDE SEQUENCE</scope>
    <source>
        <strain evidence="1">Berkeley</strain>
    </source>
</reference>